<protein>
    <submittedName>
        <fullName evidence="1">Uncharacterized protein</fullName>
    </submittedName>
</protein>
<proteinExistence type="predicted"/>
<evidence type="ECO:0000313" key="1">
    <source>
        <dbReference type="EMBL" id="AIA64655.1"/>
    </source>
</evidence>
<sequence length="76" mass="8453">MSMKKKANDLARAAVQKGHIEAVRRLQQAFELELRAAGVKGEEVNKALAIINANIGFYEDKIGGEYDNALFEMEDL</sequence>
<organism evidence="1 2">
    <name type="scientific">Cronobacter phage CR8</name>
    <dbReference type="NCBI Taxonomy" id="1327934"/>
    <lineage>
        <taxon>Viruses</taxon>
        <taxon>Duplodnaviria</taxon>
        <taxon>Heunggongvirae</taxon>
        <taxon>Uroviricota</taxon>
        <taxon>Caudoviricetes</taxon>
        <taxon>Vequintavirinae</taxon>
        <taxon>Certrevirus</taxon>
        <taxon>Certrevirus CR8</taxon>
    </lineage>
</organism>
<dbReference type="EMBL" id="KC954774">
    <property type="protein sequence ID" value="AIA64655.1"/>
    <property type="molecule type" value="Genomic_DNA"/>
</dbReference>
<accession>A0A060ACK9</accession>
<reference evidence="1 2" key="1">
    <citation type="submission" date="2013-04" db="EMBL/GenBank/DDBJ databases">
        <title>Complete Genome Sequence of Cronobacter sakazakii Bacteriophage CR8.</title>
        <authorList>
            <person name="Kim Y."/>
            <person name="Shin H."/>
            <person name="Ryu S."/>
        </authorList>
    </citation>
    <scope>NUCLEOTIDE SEQUENCE [LARGE SCALE GENOMIC DNA]</scope>
</reference>
<dbReference type="KEGG" id="vg:19686876"/>
<keyword evidence="2" id="KW-1185">Reference proteome</keyword>
<dbReference type="Proteomes" id="UP000026984">
    <property type="component" value="Segment"/>
</dbReference>
<name>A0A060ACK9_9CAUD</name>
<dbReference type="RefSeq" id="YP_009042362.1">
    <property type="nucleotide sequence ID" value="NC_024354.1"/>
</dbReference>
<gene>
    <name evidence="1" type="ORF">CR8_125</name>
</gene>
<dbReference type="GeneID" id="19686876"/>
<evidence type="ECO:0000313" key="2">
    <source>
        <dbReference type="Proteomes" id="UP000026984"/>
    </source>
</evidence>